<sequence>MDTPPFQLRCTKLMVQPVRTGVIIMSIKSLRSHLPLAIEDAENQLSHVMRSLL</sequence>
<dbReference type="EMBL" id="HM752246">
    <property type="protein sequence ID" value="ADQ53885.1"/>
    <property type="molecule type" value="Genomic_DNA"/>
</dbReference>
<protein>
    <submittedName>
        <fullName evidence="1">Putative transposase</fullName>
    </submittedName>
</protein>
<dbReference type="AlphaFoldDB" id="E5G5F7"/>
<geneLocation type="plasmid" evidence="1">
    <name>pVH1</name>
</geneLocation>
<name>E5G5F7_VIBHA</name>
<keyword evidence="1" id="KW-0614">Plasmid</keyword>
<proteinExistence type="predicted"/>
<reference evidence="1" key="1">
    <citation type="submission" date="2010-07" db="EMBL/GenBank/DDBJ databases">
        <title>Gene structure and function analysis of the virulence-related plasmid pVH1 from Vibrio harveyi VIB645.</title>
        <authorList>
            <person name="Hou X."/>
            <person name="Sun J."/>
            <person name="Sun B."/>
            <person name="Liu J."/>
            <person name="Zhang X."/>
        </authorList>
    </citation>
    <scope>NUCLEOTIDE SEQUENCE</scope>
    <source>
        <strain evidence="1">VIB645</strain>
        <plasmid evidence="1">pVH1</plasmid>
    </source>
</reference>
<organism evidence="1">
    <name type="scientific">Vibrio harveyi</name>
    <name type="common">Beneckea harveyi</name>
    <dbReference type="NCBI Taxonomy" id="669"/>
    <lineage>
        <taxon>Bacteria</taxon>
        <taxon>Pseudomonadati</taxon>
        <taxon>Pseudomonadota</taxon>
        <taxon>Gammaproteobacteria</taxon>
        <taxon>Vibrionales</taxon>
        <taxon>Vibrionaceae</taxon>
        <taxon>Vibrio</taxon>
    </lineage>
</organism>
<dbReference type="EMBL" id="HM752267">
    <property type="protein sequence ID" value="ADQ53955.1"/>
    <property type="molecule type" value="Genomic_DNA"/>
</dbReference>
<evidence type="ECO:0000313" key="1">
    <source>
        <dbReference type="EMBL" id="ADQ53885.1"/>
    </source>
</evidence>
<accession>E5G5F7</accession>